<keyword evidence="2" id="KW-0217">Developmental protein</keyword>
<dbReference type="InterPro" id="IPR003650">
    <property type="entry name" value="Orange_dom"/>
</dbReference>
<keyword evidence="4" id="KW-0805">Transcription regulation</keyword>
<gene>
    <name evidence="10" type="ORF">GDO86_012565</name>
</gene>
<dbReference type="GO" id="GO:0005634">
    <property type="term" value="C:nucleus"/>
    <property type="evidence" value="ECO:0007669"/>
    <property type="project" value="UniProtKB-SubCell"/>
</dbReference>
<keyword evidence="6" id="KW-0539">Nucleus</keyword>
<dbReference type="FunFam" id="4.10.280.10:FF:000077">
    <property type="entry name" value="transcription factor HES-3 isoform X2"/>
    <property type="match status" value="1"/>
</dbReference>
<dbReference type="EMBL" id="JAACNH010000008">
    <property type="protein sequence ID" value="KAG8434237.1"/>
    <property type="molecule type" value="Genomic_DNA"/>
</dbReference>
<evidence type="ECO:0000259" key="8">
    <source>
        <dbReference type="PROSITE" id="PS50888"/>
    </source>
</evidence>
<dbReference type="Pfam" id="PF00010">
    <property type="entry name" value="HLH"/>
    <property type="match status" value="1"/>
</dbReference>
<evidence type="ECO:0000256" key="5">
    <source>
        <dbReference type="ARBA" id="ARBA00023163"/>
    </source>
</evidence>
<evidence type="ECO:0000256" key="3">
    <source>
        <dbReference type="ARBA" id="ARBA00022491"/>
    </source>
</evidence>
<comment type="caution">
    <text evidence="10">The sequence shown here is derived from an EMBL/GenBank/DDBJ whole genome shotgun (WGS) entry which is preliminary data.</text>
</comment>
<proteinExistence type="predicted"/>
<evidence type="ECO:0000313" key="11">
    <source>
        <dbReference type="Proteomes" id="UP000812440"/>
    </source>
</evidence>
<sequence>MGTLSGSQKDTHQGSLRKVSKPLMEKKRRARINVSLEQLKGLLEKNYSQNIRKRKLEKADILELTVKYLKTLQSSVQCNQLYRSAEYQAGFRNCLNGVSQFLLRAEESGNPNHLPVAQDISITLPVGSATHFSTKDSSSPQTNAPHCPLSGNNQSTKHRTMPCNSGPSLHHNQVLMGLNGASSQDVWRPW</sequence>
<evidence type="ECO:0000256" key="7">
    <source>
        <dbReference type="SAM" id="MobiDB-lite"/>
    </source>
</evidence>
<dbReference type="SUPFAM" id="SSF47459">
    <property type="entry name" value="HLH, helix-loop-helix DNA-binding domain"/>
    <property type="match status" value="1"/>
</dbReference>
<reference evidence="10" key="1">
    <citation type="thesis" date="2020" institute="ProQuest LLC" country="789 East Eisenhower Parkway, Ann Arbor, MI, USA">
        <title>Comparative Genomics and Chromosome Evolution.</title>
        <authorList>
            <person name="Mudd A.B."/>
        </authorList>
    </citation>
    <scope>NUCLEOTIDE SEQUENCE</scope>
    <source>
        <strain evidence="10">Female2</strain>
        <tissue evidence="10">Blood</tissue>
    </source>
</reference>
<dbReference type="CDD" id="cd18933">
    <property type="entry name" value="bHLH-O_HES3"/>
    <property type="match status" value="1"/>
</dbReference>
<evidence type="ECO:0000256" key="4">
    <source>
        <dbReference type="ARBA" id="ARBA00023015"/>
    </source>
</evidence>
<dbReference type="PROSITE" id="PS50888">
    <property type="entry name" value="BHLH"/>
    <property type="match status" value="1"/>
</dbReference>
<dbReference type="SMART" id="SM00353">
    <property type="entry name" value="HLH"/>
    <property type="match status" value="1"/>
</dbReference>
<dbReference type="AlphaFoldDB" id="A0A8T2IRM4"/>
<evidence type="ECO:0000259" key="9">
    <source>
        <dbReference type="PROSITE" id="PS51054"/>
    </source>
</evidence>
<dbReference type="GO" id="GO:0046983">
    <property type="term" value="F:protein dimerization activity"/>
    <property type="evidence" value="ECO:0007669"/>
    <property type="project" value="InterPro"/>
</dbReference>
<organism evidence="10 11">
    <name type="scientific">Hymenochirus boettgeri</name>
    <name type="common">Congo dwarf clawed frog</name>
    <dbReference type="NCBI Taxonomy" id="247094"/>
    <lineage>
        <taxon>Eukaryota</taxon>
        <taxon>Metazoa</taxon>
        <taxon>Chordata</taxon>
        <taxon>Craniata</taxon>
        <taxon>Vertebrata</taxon>
        <taxon>Euteleostomi</taxon>
        <taxon>Amphibia</taxon>
        <taxon>Batrachia</taxon>
        <taxon>Anura</taxon>
        <taxon>Pipoidea</taxon>
        <taxon>Pipidae</taxon>
        <taxon>Pipinae</taxon>
        <taxon>Hymenochirus</taxon>
    </lineage>
</organism>
<evidence type="ECO:0000313" key="10">
    <source>
        <dbReference type="EMBL" id="KAG8434237.1"/>
    </source>
</evidence>
<protein>
    <submittedName>
        <fullName evidence="10">Uncharacterized protein</fullName>
    </submittedName>
</protein>
<dbReference type="PROSITE" id="PS51054">
    <property type="entry name" value="ORANGE"/>
    <property type="match status" value="1"/>
</dbReference>
<evidence type="ECO:0000256" key="6">
    <source>
        <dbReference type="ARBA" id="ARBA00023242"/>
    </source>
</evidence>
<keyword evidence="11" id="KW-1185">Reference proteome</keyword>
<dbReference type="GO" id="GO:0003677">
    <property type="term" value="F:DNA binding"/>
    <property type="evidence" value="ECO:0007669"/>
    <property type="project" value="InterPro"/>
</dbReference>
<dbReference type="InterPro" id="IPR036638">
    <property type="entry name" value="HLH_DNA-bd_sf"/>
</dbReference>
<comment type="subcellular location">
    <subcellularLocation>
        <location evidence="1">Nucleus</location>
    </subcellularLocation>
</comment>
<feature type="domain" description="BHLH" evidence="8">
    <location>
        <begin position="16"/>
        <end position="72"/>
    </location>
</feature>
<dbReference type="Gene3D" id="4.10.280.10">
    <property type="entry name" value="Helix-loop-helix DNA-binding domain"/>
    <property type="match status" value="1"/>
</dbReference>
<evidence type="ECO:0000256" key="1">
    <source>
        <dbReference type="ARBA" id="ARBA00004123"/>
    </source>
</evidence>
<accession>A0A8T2IRM4</accession>
<feature type="domain" description="Orange" evidence="9">
    <location>
        <begin position="87"/>
        <end position="114"/>
    </location>
</feature>
<dbReference type="InterPro" id="IPR050370">
    <property type="entry name" value="HES_HEY"/>
</dbReference>
<dbReference type="InterPro" id="IPR011598">
    <property type="entry name" value="bHLH_dom"/>
</dbReference>
<keyword evidence="5" id="KW-0804">Transcription</keyword>
<dbReference type="Proteomes" id="UP000812440">
    <property type="component" value="Chromosome 7"/>
</dbReference>
<name>A0A8T2IRM4_9PIPI</name>
<feature type="compositionally biased region" description="Polar residues" evidence="7">
    <location>
        <begin position="131"/>
        <end position="155"/>
    </location>
</feature>
<dbReference type="PANTHER" id="PTHR10985">
    <property type="entry name" value="BASIC HELIX-LOOP-HELIX TRANSCRIPTION FACTOR, HES-RELATED"/>
    <property type="match status" value="1"/>
</dbReference>
<dbReference type="GO" id="GO:0000122">
    <property type="term" value="P:negative regulation of transcription by RNA polymerase II"/>
    <property type="evidence" value="ECO:0007669"/>
    <property type="project" value="UniProtKB-ARBA"/>
</dbReference>
<keyword evidence="3" id="KW-0678">Repressor</keyword>
<feature type="region of interest" description="Disordered" evidence="7">
    <location>
        <begin position="1"/>
        <end position="22"/>
    </location>
</feature>
<feature type="region of interest" description="Disordered" evidence="7">
    <location>
        <begin position="131"/>
        <end position="168"/>
    </location>
</feature>
<evidence type="ECO:0000256" key="2">
    <source>
        <dbReference type="ARBA" id="ARBA00022473"/>
    </source>
</evidence>
<dbReference type="OrthoDB" id="6085656at2759"/>